<dbReference type="Proteomes" id="UP001201163">
    <property type="component" value="Unassembled WGS sequence"/>
</dbReference>
<organism evidence="2 3">
    <name type="scientific">Lactarius akahatsu</name>
    <dbReference type="NCBI Taxonomy" id="416441"/>
    <lineage>
        <taxon>Eukaryota</taxon>
        <taxon>Fungi</taxon>
        <taxon>Dikarya</taxon>
        <taxon>Basidiomycota</taxon>
        <taxon>Agaricomycotina</taxon>
        <taxon>Agaricomycetes</taxon>
        <taxon>Russulales</taxon>
        <taxon>Russulaceae</taxon>
        <taxon>Lactarius</taxon>
    </lineage>
</organism>
<evidence type="ECO:0000313" key="3">
    <source>
        <dbReference type="Proteomes" id="UP001201163"/>
    </source>
</evidence>
<gene>
    <name evidence="2" type="ORF">EDB92DRAFT_1817365</name>
</gene>
<protein>
    <submittedName>
        <fullName evidence="2">Uncharacterized protein</fullName>
    </submittedName>
</protein>
<keyword evidence="3" id="KW-1185">Reference proteome</keyword>
<evidence type="ECO:0000313" key="2">
    <source>
        <dbReference type="EMBL" id="KAH8988882.1"/>
    </source>
</evidence>
<reference evidence="2" key="1">
    <citation type="submission" date="2022-01" db="EMBL/GenBank/DDBJ databases">
        <title>Comparative genomics reveals a dynamic genome evolution in the ectomycorrhizal milk-cap (Lactarius) mushrooms.</title>
        <authorList>
            <consortium name="DOE Joint Genome Institute"/>
            <person name="Lebreton A."/>
            <person name="Tang N."/>
            <person name="Kuo A."/>
            <person name="LaButti K."/>
            <person name="Drula E."/>
            <person name="Barry K."/>
            <person name="Clum A."/>
            <person name="Lipzen A."/>
            <person name="Mousain D."/>
            <person name="Ng V."/>
            <person name="Wang R."/>
            <person name="Wang X."/>
            <person name="Dai Y."/>
            <person name="Henrissat B."/>
            <person name="Grigoriev I.V."/>
            <person name="Guerin-Laguette A."/>
            <person name="Yu F."/>
            <person name="Martin F.M."/>
        </authorList>
    </citation>
    <scope>NUCLEOTIDE SEQUENCE</scope>
    <source>
        <strain evidence="2">QP</strain>
    </source>
</reference>
<feature type="region of interest" description="Disordered" evidence="1">
    <location>
        <begin position="204"/>
        <end position="231"/>
    </location>
</feature>
<dbReference type="AlphaFoldDB" id="A0AAD4Q6V9"/>
<sequence>MYRMDQTGGGGQDAISQALWHANAGVRADSIRIHLFRKLFQFESILRRHVAYSSFHFGFSFPRPRPYPNETRLRSHAWSWPGYDRRTPPHKRWPQVFLSEHRPFWPHRLLCQCFPFAHPNGSTAPGSLNKFSPVVGDSLAGTVNMPLLPVFWKMSTANKLSTTTPHRRWSNSQPRRHQVEQLVRGRGIIPCLHSPAIELKNSRISQDEQPSAHTSPQDRFSPISPVSVPSRRTPASPTLCLLPVPLSPLSTNRRFLHHAEPFQSQPRAWLFDTTSPTSATIIIIHISKVSPSQSRNTATTHLVKLPPNYSASMHDPFPLPTLAWVLAEHAGTLTLAANDKLHWPFKLFKGHMHDNCGGSAIVNNGMPNNGGLILSQGRHHDRSVGHVQRVFITCTLACTSPTR</sequence>
<accession>A0AAD4Q6V9</accession>
<feature type="compositionally biased region" description="Polar residues" evidence="1">
    <location>
        <begin position="204"/>
        <end position="218"/>
    </location>
</feature>
<evidence type="ECO:0000256" key="1">
    <source>
        <dbReference type="SAM" id="MobiDB-lite"/>
    </source>
</evidence>
<feature type="compositionally biased region" description="Low complexity" evidence="1">
    <location>
        <begin position="221"/>
        <end position="231"/>
    </location>
</feature>
<dbReference type="EMBL" id="JAKELL010000040">
    <property type="protein sequence ID" value="KAH8988882.1"/>
    <property type="molecule type" value="Genomic_DNA"/>
</dbReference>
<proteinExistence type="predicted"/>
<name>A0AAD4Q6V9_9AGAM</name>
<comment type="caution">
    <text evidence="2">The sequence shown here is derived from an EMBL/GenBank/DDBJ whole genome shotgun (WGS) entry which is preliminary data.</text>
</comment>